<feature type="compositionally biased region" description="Basic and acidic residues" evidence="1">
    <location>
        <begin position="465"/>
        <end position="491"/>
    </location>
</feature>
<feature type="region of interest" description="Disordered" evidence="1">
    <location>
        <begin position="115"/>
        <end position="580"/>
    </location>
</feature>
<accession>A0A167F2Q5</accession>
<feature type="compositionally biased region" description="Basic residues" evidence="1">
    <location>
        <begin position="33"/>
        <end position="43"/>
    </location>
</feature>
<feature type="compositionally biased region" description="Acidic residues" evidence="1">
    <location>
        <begin position="547"/>
        <end position="561"/>
    </location>
</feature>
<dbReference type="AlphaFoldDB" id="A0A167F2Q5"/>
<feature type="compositionally biased region" description="Low complexity" evidence="1">
    <location>
        <begin position="430"/>
        <end position="454"/>
    </location>
</feature>
<feature type="compositionally biased region" description="Low complexity" evidence="1">
    <location>
        <begin position="193"/>
        <end position="221"/>
    </location>
</feature>
<sequence length="702" mass="74248">MSQVKNLRAMFESKGDTSPPDSRGRSPTGGSPQHHHRPFGRPRKQRLLYLHYQSIPRDKCHYLTIASVPGYSILLVRLWRRDGCSSASATSEAPRPLSKIRTSFVAVEKDGRIGLKRDQSGESSVSRRRLSNDTEPSLYRSRSKMSTQDDSVRTPAPESIPEAPDAAETVVEQPSNISETASNSPAKAREAAPAKPTTPRPTTTASKSASKTAPKSAASKTEPTKRPGNKPVASTRATGGTTAIKKPASVKIGANDTGFVKPKPKSPTKPVNLPSSLMAPTAASAHKGGASRQANLPQSASAHAVGASAASKPVNGKNSIVTRQRPSLGVPSINKAAQESMPNKRQSHVDEGFLARMMRPTAASSSKTTEKGAPSTPPKKPTPRTSNIGVENVKRTSKSPVPRRAGSVARSREATSRAEKAHAKPATKTASSVAQEAAVPAAAATAAGAAAVASEIVPDSTMSKLADKLKDLGIEESKQEPKEEPATKAEPDTEQEPEPEAGPEAEPEPEAEEHGQDAPIEDPELEAEPEAEHDVAKEHVQKHTEECETVEDTQLELEEEHEAAPVGHIEEPELIAEAGELVPQNIIDEPLEEYPTHEESASLEQAALEAAQVETAEEAIEIAEGADPEQPFSFNDVAKPVESDINNSTIKGGVVGNGHVDKVDSVADIEPASIISTLAETTPEHGEKATDEVVGKDADTAA</sequence>
<feature type="region of interest" description="Disordered" evidence="1">
    <location>
        <begin position="677"/>
        <end position="702"/>
    </location>
</feature>
<evidence type="ECO:0008006" key="4">
    <source>
        <dbReference type="Google" id="ProtNLM"/>
    </source>
</evidence>
<dbReference type="Proteomes" id="UP000076863">
    <property type="component" value="Unassembled WGS sequence"/>
</dbReference>
<proteinExistence type="predicted"/>
<feature type="compositionally biased region" description="Basic and acidic residues" evidence="1">
    <location>
        <begin position="682"/>
        <end position="702"/>
    </location>
</feature>
<keyword evidence="3" id="KW-1185">Reference proteome</keyword>
<feature type="compositionally biased region" description="Basic and acidic residues" evidence="1">
    <location>
        <begin position="410"/>
        <end position="422"/>
    </location>
</feature>
<comment type="caution">
    <text evidence="2">The sequence shown here is derived from an EMBL/GenBank/DDBJ whole genome shotgun (WGS) entry which is preliminary data.</text>
</comment>
<feature type="compositionally biased region" description="Low complexity" evidence="1">
    <location>
        <begin position="299"/>
        <end position="311"/>
    </location>
</feature>
<evidence type="ECO:0000313" key="3">
    <source>
        <dbReference type="Proteomes" id="UP000076863"/>
    </source>
</evidence>
<reference evidence="2 3" key="1">
    <citation type="journal article" date="2016" name="Genome Biol. Evol.">
        <title>Divergent and convergent evolution of fungal pathogenicity.</title>
        <authorList>
            <person name="Shang Y."/>
            <person name="Xiao G."/>
            <person name="Zheng P."/>
            <person name="Cen K."/>
            <person name="Zhan S."/>
            <person name="Wang C."/>
        </authorList>
    </citation>
    <scope>NUCLEOTIDE SEQUENCE [LARGE SCALE GENOMIC DNA]</scope>
    <source>
        <strain evidence="2 3">RCEF 3172</strain>
    </source>
</reference>
<dbReference type="OrthoDB" id="4870832at2759"/>
<evidence type="ECO:0000256" key="1">
    <source>
        <dbReference type="SAM" id="MobiDB-lite"/>
    </source>
</evidence>
<feature type="compositionally biased region" description="Polar residues" evidence="1">
    <location>
        <begin position="172"/>
        <end position="183"/>
    </location>
</feature>
<evidence type="ECO:0000313" key="2">
    <source>
        <dbReference type="EMBL" id="OAA44721.1"/>
    </source>
</evidence>
<feature type="compositionally biased region" description="Acidic residues" evidence="1">
    <location>
        <begin position="519"/>
        <end position="529"/>
    </location>
</feature>
<feature type="compositionally biased region" description="Polar residues" evidence="1">
    <location>
        <begin position="316"/>
        <end position="325"/>
    </location>
</feature>
<feature type="compositionally biased region" description="Polar residues" evidence="1">
    <location>
        <begin position="335"/>
        <end position="344"/>
    </location>
</feature>
<protein>
    <recommendedName>
        <fullName evidence="4">Mucin-7</fullName>
    </recommendedName>
</protein>
<organism evidence="2 3">
    <name type="scientific">Beauveria brongniartii RCEF 3172</name>
    <dbReference type="NCBI Taxonomy" id="1081107"/>
    <lineage>
        <taxon>Eukaryota</taxon>
        <taxon>Fungi</taxon>
        <taxon>Dikarya</taxon>
        <taxon>Ascomycota</taxon>
        <taxon>Pezizomycotina</taxon>
        <taxon>Sordariomycetes</taxon>
        <taxon>Hypocreomycetidae</taxon>
        <taxon>Hypocreales</taxon>
        <taxon>Cordycipitaceae</taxon>
        <taxon>Beauveria</taxon>
        <taxon>Beauveria brongniartii</taxon>
    </lineage>
</organism>
<feature type="compositionally biased region" description="Basic and acidic residues" evidence="1">
    <location>
        <begin position="530"/>
        <end position="546"/>
    </location>
</feature>
<feature type="compositionally biased region" description="Acidic residues" evidence="1">
    <location>
        <begin position="492"/>
        <end position="511"/>
    </location>
</feature>
<feature type="region of interest" description="Disordered" evidence="1">
    <location>
        <begin position="1"/>
        <end position="43"/>
    </location>
</feature>
<name>A0A167F2Q5_9HYPO</name>
<gene>
    <name evidence="2" type="ORF">BBO_04204</name>
</gene>
<dbReference type="EMBL" id="AZHA01000010">
    <property type="protein sequence ID" value="OAA44721.1"/>
    <property type="molecule type" value="Genomic_DNA"/>
</dbReference>